<evidence type="ECO:0000256" key="2">
    <source>
        <dbReference type="ARBA" id="ARBA00022448"/>
    </source>
</evidence>
<proteinExistence type="predicted"/>
<evidence type="ECO:0000256" key="4">
    <source>
        <dbReference type="ARBA" id="ARBA00022989"/>
    </source>
</evidence>
<protein>
    <recommendedName>
        <fullName evidence="7">Major facilitator superfamily (MFS) profile domain-containing protein</fullName>
    </recommendedName>
</protein>
<keyword evidence="5 6" id="KW-0472">Membrane</keyword>
<keyword evidence="9" id="KW-1185">Reference proteome</keyword>
<dbReference type="FunFam" id="1.20.1250.20:FF:000057">
    <property type="entry name" value="MFS general substrate transporter"/>
    <property type="match status" value="1"/>
</dbReference>
<feature type="transmembrane region" description="Helical" evidence="6">
    <location>
        <begin position="361"/>
        <end position="383"/>
    </location>
</feature>
<dbReference type="InterPro" id="IPR011701">
    <property type="entry name" value="MFS"/>
</dbReference>
<reference evidence="8" key="1">
    <citation type="submission" date="2016-04" db="EMBL/GenBank/DDBJ databases">
        <authorList>
            <person name="Evans L.H."/>
            <person name="Alamgir A."/>
            <person name="Owens N."/>
            <person name="Weber N.D."/>
            <person name="Virtaneva K."/>
            <person name="Barbian K."/>
            <person name="Babar A."/>
            <person name="Rosenke K."/>
        </authorList>
    </citation>
    <scope>NUCLEOTIDE SEQUENCE [LARGE SCALE GENOMIC DNA]</scope>
    <source>
        <strain evidence="8">CBS 101.48</strain>
    </source>
</reference>
<dbReference type="GO" id="GO:0022857">
    <property type="term" value="F:transmembrane transporter activity"/>
    <property type="evidence" value="ECO:0007669"/>
    <property type="project" value="InterPro"/>
</dbReference>
<evidence type="ECO:0000256" key="3">
    <source>
        <dbReference type="ARBA" id="ARBA00022692"/>
    </source>
</evidence>
<evidence type="ECO:0000259" key="7">
    <source>
        <dbReference type="PROSITE" id="PS50850"/>
    </source>
</evidence>
<dbReference type="InParanoid" id="A0A163MVT9"/>
<feature type="transmembrane region" description="Helical" evidence="6">
    <location>
        <begin position="270"/>
        <end position="291"/>
    </location>
</feature>
<dbReference type="FunFam" id="1.20.1250.20:FF:000013">
    <property type="entry name" value="MFS general substrate transporter"/>
    <property type="match status" value="1"/>
</dbReference>
<dbReference type="Pfam" id="PF07690">
    <property type="entry name" value="MFS_1"/>
    <property type="match status" value="1"/>
</dbReference>
<name>A0A163MVT9_ABSGL</name>
<dbReference type="STRING" id="4829.A0A163MVT9"/>
<dbReference type="AlphaFoldDB" id="A0A163MVT9"/>
<dbReference type="FunCoup" id="A0A163MVT9">
    <property type="interactions" value="37"/>
</dbReference>
<evidence type="ECO:0000256" key="1">
    <source>
        <dbReference type="ARBA" id="ARBA00004141"/>
    </source>
</evidence>
<keyword evidence="2" id="KW-0813">Transport</keyword>
<organism evidence="8">
    <name type="scientific">Absidia glauca</name>
    <name type="common">Pin mould</name>
    <dbReference type="NCBI Taxonomy" id="4829"/>
    <lineage>
        <taxon>Eukaryota</taxon>
        <taxon>Fungi</taxon>
        <taxon>Fungi incertae sedis</taxon>
        <taxon>Mucoromycota</taxon>
        <taxon>Mucoromycotina</taxon>
        <taxon>Mucoromycetes</taxon>
        <taxon>Mucorales</taxon>
        <taxon>Cunninghamellaceae</taxon>
        <taxon>Absidia</taxon>
    </lineage>
</organism>
<sequence>MPHSILKLGESNASLSAQEPIFDPQLEARLIRKLDTRLLPFLSLMYLFSSLDRSSLGNAVLDNFEQDVHITPDQFNTCVTIFYAGFLLFQIPSNILLKRFTAKRWLPFLMFVWGGVATLHATASSFSQLMALRFFLGLFESGFFPGVIYYLTLFYTKREMATRIALFWGSTVAAHAFAGVLAYGILQLRGSGGLAGWQWLFLIEGVPTMLLAIIATFYLPTSPGTWLVLTEEEQALAVARTESTQQHITLGDLDSSNKKQVWMAFSDGKVWLWMLIFFCGSVPNTSISNFLPSIVKGMGYDDKLSANLMSAPPYLCAVLVMLLGAYSSDRRNDRAYHAIAGALICLIGYILLLSFVKRSFLYAGVCVAVSGIFVINPIVNAWLTSNMAPDMKKSVATAMAVSANNAAGLVGSNIYRASHSPRYLFGHTVNVIFLSVYVVLVAIQRMLLVRANRTKSQKALEGDDGASRVGDQSLDFIYNL</sequence>
<comment type="subcellular location">
    <subcellularLocation>
        <location evidence="1">Membrane</location>
        <topology evidence="1">Multi-pass membrane protein</topology>
    </subcellularLocation>
</comment>
<gene>
    <name evidence="8" type="primary">ABSGL_14925.1 scaffold 15133</name>
</gene>
<dbReference type="Gene3D" id="1.20.1250.20">
    <property type="entry name" value="MFS general substrate transporter like domains"/>
    <property type="match status" value="2"/>
</dbReference>
<keyword evidence="3 6" id="KW-0812">Transmembrane</keyword>
<feature type="transmembrane region" description="Helical" evidence="6">
    <location>
        <begin position="197"/>
        <end position="219"/>
    </location>
</feature>
<dbReference type="InterPro" id="IPR020846">
    <property type="entry name" value="MFS_dom"/>
</dbReference>
<feature type="transmembrane region" description="Helical" evidence="6">
    <location>
        <begin position="335"/>
        <end position="355"/>
    </location>
</feature>
<dbReference type="PANTHER" id="PTHR43791:SF36">
    <property type="entry name" value="TRANSPORTER, PUTATIVE (AFU_ORTHOLOGUE AFUA_6G08340)-RELATED"/>
    <property type="match status" value="1"/>
</dbReference>
<dbReference type="PANTHER" id="PTHR43791">
    <property type="entry name" value="PERMEASE-RELATED"/>
    <property type="match status" value="1"/>
</dbReference>
<feature type="domain" description="Major facilitator superfamily (MFS) profile" evidence="7">
    <location>
        <begin position="38"/>
        <end position="453"/>
    </location>
</feature>
<dbReference type="OrthoDB" id="1935484at2759"/>
<dbReference type="SUPFAM" id="SSF103473">
    <property type="entry name" value="MFS general substrate transporter"/>
    <property type="match status" value="1"/>
</dbReference>
<keyword evidence="4 6" id="KW-1133">Transmembrane helix</keyword>
<feature type="transmembrane region" description="Helical" evidence="6">
    <location>
        <begin position="132"/>
        <end position="152"/>
    </location>
</feature>
<feature type="transmembrane region" description="Helical" evidence="6">
    <location>
        <begin position="164"/>
        <end position="185"/>
    </location>
</feature>
<feature type="transmembrane region" description="Helical" evidence="6">
    <location>
        <begin position="311"/>
        <end position="328"/>
    </location>
</feature>
<accession>A0A163MVT9</accession>
<dbReference type="Proteomes" id="UP000078561">
    <property type="component" value="Unassembled WGS sequence"/>
</dbReference>
<feature type="transmembrane region" description="Helical" evidence="6">
    <location>
        <begin position="427"/>
        <end position="448"/>
    </location>
</feature>
<dbReference type="GO" id="GO:0016020">
    <property type="term" value="C:membrane"/>
    <property type="evidence" value="ECO:0007669"/>
    <property type="project" value="UniProtKB-SubCell"/>
</dbReference>
<evidence type="ECO:0000256" key="5">
    <source>
        <dbReference type="ARBA" id="ARBA00023136"/>
    </source>
</evidence>
<dbReference type="InterPro" id="IPR036259">
    <property type="entry name" value="MFS_trans_sf"/>
</dbReference>
<dbReference type="PROSITE" id="PS50850">
    <property type="entry name" value="MFS"/>
    <property type="match status" value="1"/>
</dbReference>
<evidence type="ECO:0000313" key="9">
    <source>
        <dbReference type="Proteomes" id="UP000078561"/>
    </source>
</evidence>
<feature type="transmembrane region" description="Helical" evidence="6">
    <location>
        <begin position="105"/>
        <end position="126"/>
    </location>
</feature>
<dbReference type="OMA" id="PDQFNTC"/>
<dbReference type="EMBL" id="LT554999">
    <property type="protein sequence ID" value="SAM09251.1"/>
    <property type="molecule type" value="Genomic_DNA"/>
</dbReference>
<evidence type="ECO:0000313" key="8">
    <source>
        <dbReference type="EMBL" id="SAM09251.1"/>
    </source>
</evidence>
<evidence type="ECO:0000256" key="6">
    <source>
        <dbReference type="SAM" id="Phobius"/>
    </source>
</evidence>